<accession>A0A517QJK2</accession>
<evidence type="ECO:0000313" key="5">
    <source>
        <dbReference type="Proteomes" id="UP000315724"/>
    </source>
</evidence>
<feature type="coiled-coil region" evidence="1">
    <location>
        <begin position="135"/>
        <end position="204"/>
    </location>
</feature>
<dbReference type="AlphaFoldDB" id="A0A517QJK2"/>
<sequence length="603" mass="68931">MKLSLTNRFLNTFRRQEAQVADPFLVTEFESQKREFEVRKQHLNQRIFEVETKEKSLNELIAELGTLQGRLNQSFQELATEKSYFERQFLVQRKQLQLSEARLQKHELDLLSQAYQLDQEEEELRFQAQQFHEQRYELKIETQRLEQQKLDLEARNQDLMTVQEGLARESEAIEQQHGQVTEELEKIAAAQMKLAAERAQLKQRTGDQQRKLLELESWETTLNMFAEEVAQKEESSKEKRAIFEADRLKVQSQLEIIEEQQQKLAACEVGINEKLEQITHREQQVRRDIEHNEQIVKLQAAQQAQFDAQQKSIDEAIQSLEVARLALEQDRKSFVTKQTAFLERRRLADSEHASLAASESELKPETEPFTPEDSPELSSVTQLTPEGEESCDEFESLAEDALNESRSSSPATMKEVDQEPSEGQPSSTTVEIKVATEHESVFNSDDEVQRYAEELMARYRSGPAPSIVPQKKPAADSIPKSFPEMPLDWPDDGVSKEEPSHRQKKSSSADFRALREVAVNSARVDIAKSNLKHERRNFRVVAVISGFGCLATTSVLVFAEELSSRSQSIVLTLGCISAIYTLKAFSHLMSMRKLNAASAGRSS</sequence>
<evidence type="ECO:0000313" key="4">
    <source>
        <dbReference type="EMBL" id="QDT31823.1"/>
    </source>
</evidence>
<keyword evidence="3" id="KW-0472">Membrane</keyword>
<feature type="transmembrane region" description="Helical" evidence="3">
    <location>
        <begin position="565"/>
        <end position="585"/>
    </location>
</feature>
<feature type="compositionally biased region" description="Acidic residues" evidence="2">
    <location>
        <begin position="386"/>
        <end position="402"/>
    </location>
</feature>
<keyword evidence="3" id="KW-1133">Transmembrane helix</keyword>
<evidence type="ECO:0000256" key="1">
    <source>
        <dbReference type="SAM" id="Coils"/>
    </source>
</evidence>
<proteinExistence type="predicted"/>
<evidence type="ECO:0000256" key="3">
    <source>
        <dbReference type="SAM" id="Phobius"/>
    </source>
</evidence>
<gene>
    <name evidence="4" type="ORF">Mal48_10590</name>
</gene>
<feature type="region of interest" description="Disordered" evidence="2">
    <location>
        <begin position="462"/>
        <end position="481"/>
    </location>
</feature>
<evidence type="ECO:0000256" key="2">
    <source>
        <dbReference type="SAM" id="MobiDB-lite"/>
    </source>
</evidence>
<dbReference type="RefSeq" id="WP_145196688.1">
    <property type="nucleotide sequence ID" value="NZ_CP036267.1"/>
</dbReference>
<keyword evidence="3" id="KW-0812">Transmembrane</keyword>
<protein>
    <submittedName>
        <fullName evidence="4">Uncharacterized protein</fullName>
    </submittedName>
</protein>
<feature type="compositionally biased region" description="Polar residues" evidence="2">
    <location>
        <begin position="421"/>
        <end position="430"/>
    </location>
</feature>
<keyword evidence="1" id="KW-0175">Coiled coil</keyword>
<keyword evidence="5" id="KW-1185">Reference proteome</keyword>
<organism evidence="4 5">
    <name type="scientific">Thalassoglobus polymorphus</name>
    <dbReference type="NCBI Taxonomy" id="2527994"/>
    <lineage>
        <taxon>Bacteria</taxon>
        <taxon>Pseudomonadati</taxon>
        <taxon>Planctomycetota</taxon>
        <taxon>Planctomycetia</taxon>
        <taxon>Planctomycetales</taxon>
        <taxon>Planctomycetaceae</taxon>
        <taxon>Thalassoglobus</taxon>
    </lineage>
</organism>
<feature type="region of interest" description="Disordered" evidence="2">
    <location>
        <begin position="348"/>
        <end position="433"/>
    </location>
</feature>
<reference evidence="4 5" key="1">
    <citation type="submission" date="2019-02" db="EMBL/GenBank/DDBJ databases">
        <title>Deep-cultivation of Planctomycetes and their phenomic and genomic characterization uncovers novel biology.</title>
        <authorList>
            <person name="Wiegand S."/>
            <person name="Jogler M."/>
            <person name="Boedeker C."/>
            <person name="Pinto D."/>
            <person name="Vollmers J."/>
            <person name="Rivas-Marin E."/>
            <person name="Kohn T."/>
            <person name="Peeters S.H."/>
            <person name="Heuer A."/>
            <person name="Rast P."/>
            <person name="Oberbeckmann S."/>
            <person name="Bunk B."/>
            <person name="Jeske O."/>
            <person name="Meyerdierks A."/>
            <person name="Storesund J.E."/>
            <person name="Kallscheuer N."/>
            <person name="Luecker S."/>
            <person name="Lage O.M."/>
            <person name="Pohl T."/>
            <person name="Merkel B.J."/>
            <person name="Hornburger P."/>
            <person name="Mueller R.-W."/>
            <person name="Bruemmer F."/>
            <person name="Labrenz M."/>
            <person name="Spormann A.M."/>
            <person name="Op den Camp H."/>
            <person name="Overmann J."/>
            <person name="Amann R."/>
            <person name="Jetten M.S.M."/>
            <person name="Mascher T."/>
            <person name="Medema M.H."/>
            <person name="Devos D.P."/>
            <person name="Kaster A.-K."/>
            <person name="Ovreas L."/>
            <person name="Rohde M."/>
            <person name="Galperin M.Y."/>
            <person name="Jogler C."/>
        </authorList>
    </citation>
    <scope>NUCLEOTIDE SEQUENCE [LARGE SCALE GENOMIC DNA]</scope>
    <source>
        <strain evidence="4 5">Mal48</strain>
    </source>
</reference>
<feature type="transmembrane region" description="Helical" evidence="3">
    <location>
        <begin position="538"/>
        <end position="559"/>
    </location>
</feature>
<dbReference type="Proteomes" id="UP000315724">
    <property type="component" value="Chromosome"/>
</dbReference>
<dbReference type="KEGG" id="tpol:Mal48_10590"/>
<dbReference type="EMBL" id="CP036267">
    <property type="protein sequence ID" value="QDT31823.1"/>
    <property type="molecule type" value="Genomic_DNA"/>
</dbReference>
<name>A0A517QJK2_9PLAN</name>
<feature type="region of interest" description="Disordered" evidence="2">
    <location>
        <begin position="490"/>
        <end position="509"/>
    </location>
</feature>